<dbReference type="RefSeq" id="WP_069644474.1">
    <property type="nucleotide sequence ID" value="NZ_MIJE01000036.1"/>
</dbReference>
<sequence>MSVKPFFITSIVIIFILAASLFLQNAQLQKDNNQSIDYSKVSVIEDVLHQESFIQYTLYNVTLYDEYLCGTIDEEHTVFYAPTEIAAIKNYPQYRLLKSEADHLFLHREHMEFHAKYKDAIYFGLNARSELVLYYKDYGVENPQKVFFPLEQEALEEWMLPKQLEELERGIPIYNVGDYNSVLSTLTEYIIDFPYGYPIVVE</sequence>
<organism evidence="3 4">
    <name type="scientific">Desulfuribacillus alkaliarsenatis</name>
    <dbReference type="NCBI Taxonomy" id="766136"/>
    <lineage>
        <taxon>Bacteria</taxon>
        <taxon>Bacillati</taxon>
        <taxon>Bacillota</taxon>
        <taxon>Desulfuribacillia</taxon>
        <taxon>Desulfuribacillales</taxon>
        <taxon>Desulfuribacillaceae</taxon>
        <taxon>Desulfuribacillus</taxon>
    </lineage>
</organism>
<feature type="transmembrane region" description="Helical" evidence="1">
    <location>
        <begin position="6"/>
        <end position="23"/>
    </location>
</feature>
<keyword evidence="1" id="KW-0472">Membrane</keyword>
<keyword evidence="1" id="KW-0812">Transmembrane</keyword>
<protein>
    <recommendedName>
        <fullName evidence="2">Bypass of forespore C C-terminal domain-containing protein</fullName>
    </recommendedName>
</protein>
<proteinExistence type="predicted"/>
<dbReference type="InterPro" id="IPR015050">
    <property type="entry name" value="BofC_C"/>
</dbReference>
<dbReference type="AlphaFoldDB" id="A0A1E5FYU0"/>
<gene>
    <name evidence="3" type="ORF">BHF68_12525</name>
</gene>
<dbReference type="Pfam" id="PF08955">
    <property type="entry name" value="BofC_C"/>
    <property type="match status" value="1"/>
</dbReference>
<evidence type="ECO:0000259" key="2">
    <source>
        <dbReference type="Pfam" id="PF08955"/>
    </source>
</evidence>
<evidence type="ECO:0000313" key="3">
    <source>
        <dbReference type="EMBL" id="OEF95661.1"/>
    </source>
</evidence>
<dbReference type="Proteomes" id="UP000094296">
    <property type="component" value="Unassembled WGS sequence"/>
</dbReference>
<dbReference type="EMBL" id="MIJE01000036">
    <property type="protein sequence ID" value="OEF95661.1"/>
    <property type="molecule type" value="Genomic_DNA"/>
</dbReference>
<keyword evidence="1" id="KW-1133">Transmembrane helix</keyword>
<name>A0A1E5FYU0_9FIRM</name>
<dbReference type="InterPro" id="IPR038117">
    <property type="entry name" value="BofC_C_sf"/>
</dbReference>
<comment type="caution">
    <text evidence="3">The sequence shown here is derived from an EMBL/GenBank/DDBJ whole genome shotgun (WGS) entry which is preliminary data.</text>
</comment>
<evidence type="ECO:0000256" key="1">
    <source>
        <dbReference type="SAM" id="Phobius"/>
    </source>
</evidence>
<accession>A0A1E5FYU0</accession>
<keyword evidence="4" id="KW-1185">Reference proteome</keyword>
<dbReference type="OrthoDB" id="2678751at2"/>
<feature type="domain" description="Bypass of forespore C C-terminal" evidence="2">
    <location>
        <begin position="117"/>
        <end position="187"/>
    </location>
</feature>
<dbReference type="STRING" id="766136.BHF68_12525"/>
<dbReference type="Gene3D" id="3.30.70.1740">
    <property type="entry name" value="Bypass-of-forespore C, C-terminal domain"/>
    <property type="match status" value="1"/>
</dbReference>
<evidence type="ECO:0000313" key="4">
    <source>
        <dbReference type="Proteomes" id="UP000094296"/>
    </source>
</evidence>
<reference evidence="3 4" key="1">
    <citation type="submission" date="2016-09" db="EMBL/GenBank/DDBJ databases">
        <title>Draft genome sequence for the type strain of Desulfuribacillus alkaliarsenatis AHT28, an obligately anaerobic, sulfidogenic bacterium isolated from Russian soda lake sediments.</title>
        <authorList>
            <person name="Abin C.A."/>
            <person name="Hollibaugh J.T."/>
        </authorList>
    </citation>
    <scope>NUCLEOTIDE SEQUENCE [LARGE SCALE GENOMIC DNA]</scope>
    <source>
        <strain evidence="3 4">AHT28</strain>
    </source>
</reference>